<evidence type="ECO:0000256" key="4">
    <source>
        <dbReference type="SAM" id="MobiDB-lite"/>
    </source>
</evidence>
<keyword evidence="1" id="KW-0678">Repressor</keyword>
<protein>
    <submittedName>
        <fullName evidence="6">Protein SPEAR2</fullName>
    </submittedName>
</protein>
<feature type="region of interest" description="Disordered" evidence="4">
    <location>
        <begin position="237"/>
        <end position="305"/>
    </location>
</feature>
<keyword evidence="5" id="KW-1185">Reference proteome</keyword>
<evidence type="ECO:0000313" key="5">
    <source>
        <dbReference type="Proteomes" id="UP000813463"/>
    </source>
</evidence>
<evidence type="ECO:0000256" key="3">
    <source>
        <dbReference type="ARBA" id="ARBA00023163"/>
    </source>
</evidence>
<feature type="compositionally biased region" description="Polar residues" evidence="4">
    <location>
        <begin position="73"/>
        <end position="86"/>
    </location>
</feature>
<dbReference type="RefSeq" id="XP_021854906.1">
    <property type="nucleotide sequence ID" value="XM_021999214.2"/>
</dbReference>
<keyword evidence="3" id="KW-0804">Transcription</keyword>
<dbReference type="GO" id="GO:0003700">
    <property type="term" value="F:DNA-binding transcription factor activity"/>
    <property type="evidence" value="ECO:0007669"/>
    <property type="project" value="InterPro"/>
</dbReference>
<accession>A0A9R0K1D2</accession>
<reference evidence="6" key="2">
    <citation type="submission" date="2025-08" db="UniProtKB">
        <authorList>
            <consortium name="RefSeq"/>
        </authorList>
    </citation>
    <scope>IDENTIFICATION</scope>
    <source>
        <tissue evidence="6">Leaf</tissue>
    </source>
</reference>
<feature type="compositionally biased region" description="Basic residues" evidence="4">
    <location>
        <begin position="40"/>
        <end position="50"/>
    </location>
</feature>
<feature type="compositionally biased region" description="Polar residues" evidence="4">
    <location>
        <begin position="270"/>
        <end position="305"/>
    </location>
</feature>
<dbReference type="PANTHER" id="PTHR33388:SF1">
    <property type="entry name" value="PROTEIN SPEAR2"/>
    <property type="match status" value="1"/>
</dbReference>
<sequence length="389" mass="42719">MIERGYGEEERLELRMIQEDQNQMCSTVCGDDGSVNRSSSSKKLKQKKVPQRGLGVAQLEKIRMEEQQKKDINNNFSSPSTDSPSRNGIPLSLPLPNLPIPNNQRPLKSCRPPSPPPMPINLSSQNPIFRTRSLPNTENFHLGSIPCLSPDSNWPPMWHTNLNEFTHDRNTQQHSSSLVNILSSSTVLNFPMEPPSNQSFYSPLWPDEDKMMVGTKRTCPFPLDNPPIPTFHSKFAHRSLSRSDESSSNGNGGTPYNLDTSIPIFRDIPSNPSAMPTTEQANNSRKISRSENGNSHTEQVVSLASPTTSFPNARFKQICKVSIEDQLIDSRQGGGTSQQLQPNLLSFFPATKLQATASASASASAPPGVNHSSCNSDVAGGSIDLNLKL</sequence>
<dbReference type="GeneID" id="110794267"/>
<dbReference type="PANTHER" id="PTHR33388">
    <property type="entry name" value="OS01G0212500 PROTEIN"/>
    <property type="match status" value="1"/>
</dbReference>
<evidence type="ECO:0000256" key="1">
    <source>
        <dbReference type="ARBA" id="ARBA00022491"/>
    </source>
</evidence>
<dbReference type="Proteomes" id="UP000813463">
    <property type="component" value="Chromosome 4"/>
</dbReference>
<keyword evidence="2" id="KW-0805">Transcription regulation</keyword>
<feature type="region of interest" description="Disordered" evidence="4">
    <location>
        <begin position="25"/>
        <end position="95"/>
    </location>
</feature>
<feature type="compositionally biased region" description="Basic and acidic residues" evidence="4">
    <location>
        <begin position="60"/>
        <end position="72"/>
    </location>
</feature>
<dbReference type="InterPro" id="IPR040356">
    <property type="entry name" value="SPEAR"/>
</dbReference>
<name>A0A9R0K1D2_SPIOL</name>
<gene>
    <name evidence="6" type="primary">LOC110794267</name>
</gene>
<evidence type="ECO:0000313" key="6">
    <source>
        <dbReference type="RefSeq" id="XP_021854906.1"/>
    </source>
</evidence>
<dbReference type="KEGG" id="soe:110794267"/>
<dbReference type="AlphaFoldDB" id="A0A9R0K1D2"/>
<reference evidence="5" key="1">
    <citation type="journal article" date="2021" name="Nat. Commun.">
        <title>Genomic analyses provide insights into spinach domestication and the genetic basis of agronomic traits.</title>
        <authorList>
            <person name="Cai X."/>
            <person name="Sun X."/>
            <person name="Xu C."/>
            <person name="Sun H."/>
            <person name="Wang X."/>
            <person name="Ge C."/>
            <person name="Zhang Z."/>
            <person name="Wang Q."/>
            <person name="Fei Z."/>
            <person name="Jiao C."/>
            <person name="Wang Q."/>
        </authorList>
    </citation>
    <scope>NUCLEOTIDE SEQUENCE [LARGE SCALE GENOMIC DNA]</scope>
    <source>
        <strain evidence="5">cv. Varoflay</strain>
    </source>
</reference>
<proteinExistence type="predicted"/>
<dbReference type="OrthoDB" id="1926221at2759"/>
<organism evidence="5 6">
    <name type="scientific">Spinacia oleracea</name>
    <name type="common">Spinach</name>
    <dbReference type="NCBI Taxonomy" id="3562"/>
    <lineage>
        <taxon>Eukaryota</taxon>
        <taxon>Viridiplantae</taxon>
        <taxon>Streptophyta</taxon>
        <taxon>Embryophyta</taxon>
        <taxon>Tracheophyta</taxon>
        <taxon>Spermatophyta</taxon>
        <taxon>Magnoliopsida</taxon>
        <taxon>eudicotyledons</taxon>
        <taxon>Gunneridae</taxon>
        <taxon>Pentapetalae</taxon>
        <taxon>Caryophyllales</taxon>
        <taxon>Chenopodiaceae</taxon>
        <taxon>Chenopodioideae</taxon>
        <taxon>Anserineae</taxon>
        <taxon>Spinacia</taxon>
    </lineage>
</organism>
<evidence type="ECO:0000256" key="2">
    <source>
        <dbReference type="ARBA" id="ARBA00023015"/>
    </source>
</evidence>